<dbReference type="EMBL" id="AZGK01000022">
    <property type="protein sequence ID" value="KRM44858.1"/>
    <property type="molecule type" value="Genomic_DNA"/>
</dbReference>
<dbReference type="GeneID" id="69803251"/>
<organism evidence="2 3">
    <name type="scientific">Lentilactobacillus parabuchneri DSM 5707 = NBRC 107865</name>
    <dbReference type="NCBI Taxonomy" id="1423784"/>
    <lineage>
        <taxon>Bacteria</taxon>
        <taxon>Bacillati</taxon>
        <taxon>Bacillota</taxon>
        <taxon>Bacilli</taxon>
        <taxon>Lactobacillales</taxon>
        <taxon>Lactobacillaceae</taxon>
        <taxon>Lentilactobacillus</taxon>
    </lineage>
</organism>
<reference evidence="2 3" key="1">
    <citation type="journal article" date="2015" name="Genome Announc.">
        <title>Expanding the biotechnology potential of lactobacilli through comparative genomics of 213 strains and associated genera.</title>
        <authorList>
            <person name="Sun Z."/>
            <person name="Harris H.M."/>
            <person name="McCann A."/>
            <person name="Guo C."/>
            <person name="Argimon S."/>
            <person name="Zhang W."/>
            <person name="Yang X."/>
            <person name="Jeffery I.B."/>
            <person name="Cooney J.C."/>
            <person name="Kagawa T.F."/>
            <person name="Liu W."/>
            <person name="Song Y."/>
            <person name="Salvetti E."/>
            <person name="Wrobel A."/>
            <person name="Rasinkangas P."/>
            <person name="Parkhill J."/>
            <person name="Rea M.C."/>
            <person name="O'Sullivan O."/>
            <person name="Ritari J."/>
            <person name="Douillard F.P."/>
            <person name="Paul Ross R."/>
            <person name="Yang R."/>
            <person name="Briner A.E."/>
            <person name="Felis G.E."/>
            <person name="de Vos W.M."/>
            <person name="Barrangou R."/>
            <person name="Klaenhammer T.R."/>
            <person name="Caufield P.W."/>
            <person name="Cui Y."/>
            <person name="Zhang H."/>
            <person name="O'Toole P.W."/>
        </authorList>
    </citation>
    <scope>NUCLEOTIDE SEQUENCE [LARGE SCALE GENOMIC DNA]</scope>
    <source>
        <strain evidence="2 3">DSM 5707</strain>
    </source>
</reference>
<dbReference type="Proteomes" id="UP000051957">
    <property type="component" value="Unassembled WGS sequence"/>
</dbReference>
<evidence type="ECO:0000313" key="3">
    <source>
        <dbReference type="Proteomes" id="UP000051957"/>
    </source>
</evidence>
<dbReference type="RefSeq" id="WP_057909686.1">
    <property type="nucleotide sequence ID" value="NZ_AZGK01000022.1"/>
</dbReference>
<comment type="caution">
    <text evidence="2">The sequence shown here is derived from an EMBL/GenBank/DDBJ whole genome shotgun (WGS) entry which is preliminary data.</text>
</comment>
<protein>
    <submittedName>
        <fullName evidence="2">Uncharacterized protein</fullName>
    </submittedName>
</protein>
<name>A0A0R1YS41_9LACO</name>
<dbReference type="AlphaFoldDB" id="A0A0R1YS41"/>
<evidence type="ECO:0000256" key="1">
    <source>
        <dbReference type="SAM" id="SignalP"/>
    </source>
</evidence>
<feature type="signal peptide" evidence="1">
    <location>
        <begin position="1"/>
        <end position="21"/>
    </location>
</feature>
<dbReference type="PATRIC" id="fig|1423784.4.peg.1316"/>
<evidence type="ECO:0000313" key="2">
    <source>
        <dbReference type="EMBL" id="KRM44858.1"/>
    </source>
</evidence>
<keyword evidence="1" id="KW-0732">Signal</keyword>
<gene>
    <name evidence="2" type="ORF">FC51_GL001300</name>
</gene>
<proteinExistence type="predicted"/>
<accession>A0A0R1YS41</accession>
<sequence length="141" mass="16436">MKLTKLLLTFLTALIVALCYQEVVRSASSWHPGTPTALRGNWKQKSAVGDGGTRHGYDNKVKIAKHSLEATYFGGMPDLFTHIKWRRINHNTYALHARRFSDGYNHKVHRLTIKRISHNRMYMHLDGHSYFSTRHKPFVRY</sequence>
<feature type="chain" id="PRO_5038705734" evidence="1">
    <location>
        <begin position="22"/>
        <end position="141"/>
    </location>
</feature>